<keyword evidence="11 13" id="KW-0472">Membrane</keyword>
<protein>
    <recommendedName>
        <fullName evidence="12">ATP synthase complex subunit 8</fullName>
    </recommendedName>
</protein>
<dbReference type="GO" id="GO:0045259">
    <property type="term" value="C:proton-transporting ATP synthase complex"/>
    <property type="evidence" value="ECO:0007669"/>
    <property type="project" value="UniProtKB-KW"/>
</dbReference>
<evidence type="ECO:0000256" key="12">
    <source>
        <dbReference type="RuleBase" id="RU003661"/>
    </source>
</evidence>
<dbReference type="EMBL" id="MW342606">
    <property type="protein sequence ID" value="QRV59920.1"/>
    <property type="molecule type" value="Genomic_DNA"/>
</dbReference>
<dbReference type="GO" id="GO:0015078">
    <property type="term" value="F:proton transmembrane transporter activity"/>
    <property type="evidence" value="ECO:0007669"/>
    <property type="project" value="InterPro"/>
</dbReference>
<evidence type="ECO:0000256" key="6">
    <source>
        <dbReference type="ARBA" id="ARBA00022692"/>
    </source>
</evidence>
<comment type="subcellular location">
    <subcellularLocation>
        <location evidence="1 12">Mitochondrion membrane</location>
        <topology evidence="1 12">Single-pass membrane protein</topology>
    </subcellularLocation>
</comment>
<evidence type="ECO:0000256" key="1">
    <source>
        <dbReference type="ARBA" id="ARBA00004304"/>
    </source>
</evidence>
<proteinExistence type="inferred from homology"/>
<dbReference type="Pfam" id="PF00895">
    <property type="entry name" value="ATP-synt_8"/>
    <property type="match status" value="1"/>
</dbReference>
<dbReference type="AlphaFoldDB" id="A0A894JPF6"/>
<evidence type="ECO:0000313" key="14">
    <source>
        <dbReference type="EMBL" id="QRV59920.1"/>
    </source>
</evidence>
<keyword evidence="5 12" id="KW-0138">CF(0)</keyword>
<comment type="similarity">
    <text evidence="2 12">Belongs to the ATPase protein 8 family.</text>
</comment>
<accession>A0A894JPF6</accession>
<evidence type="ECO:0000256" key="13">
    <source>
        <dbReference type="SAM" id="Phobius"/>
    </source>
</evidence>
<keyword evidence="6 12" id="KW-0812">Transmembrane</keyword>
<dbReference type="InterPro" id="IPR001421">
    <property type="entry name" value="ATP8_metazoa"/>
</dbReference>
<keyword evidence="10 12" id="KW-0496">Mitochondrion</keyword>
<evidence type="ECO:0000256" key="8">
    <source>
        <dbReference type="ARBA" id="ARBA00022989"/>
    </source>
</evidence>
<name>A0A894JPF6_9HEMI</name>
<keyword evidence="4 12" id="KW-0813">Transport</keyword>
<dbReference type="GO" id="GO:0015986">
    <property type="term" value="P:proton motive force-driven ATP synthesis"/>
    <property type="evidence" value="ECO:0007669"/>
    <property type="project" value="InterPro"/>
</dbReference>
<dbReference type="GO" id="GO:0031966">
    <property type="term" value="C:mitochondrial membrane"/>
    <property type="evidence" value="ECO:0007669"/>
    <property type="project" value="UniProtKB-SubCell"/>
</dbReference>
<evidence type="ECO:0000256" key="2">
    <source>
        <dbReference type="ARBA" id="ARBA00008892"/>
    </source>
</evidence>
<evidence type="ECO:0000256" key="4">
    <source>
        <dbReference type="ARBA" id="ARBA00022448"/>
    </source>
</evidence>
<dbReference type="CTD" id="4509"/>
<keyword evidence="8 13" id="KW-1133">Transmembrane helix</keyword>
<sequence length="50" mass="6259">MPQMSPMWWMTLMLTFNSLFIVINSTTYFNYKFKNMSEKKTKKNKLNWKW</sequence>
<geneLocation type="mitochondrion" evidence="14"/>
<evidence type="ECO:0000256" key="3">
    <source>
        <dbReference type="ARBA" id="ARBA00011291"/>
    </source>
</evidence>
<dbReference type="GeneID" id="67270877"/>
<evidence type="ECO:0000256" key="7">
    <source>
        <dbReference type="ARBA" id="ARBA00022781"/>
    </source>
</evidence>
<dbReference type="RefSeq" id="YP_010165973.1">
    <property type="nucleotide sequence ID" value="NC_057522.1"/>
</dbReference>
<feature type="transmembrane region" description="Helical" evidence="13">
    <location>
        <begin position="6"/>
        <end position="31"/>
    </location>
</feature>
<organism evidence="14">
    <name type="scientific">Stictocephala bisonia</name>
    <dbReference type="NCBI Taxonomy" id="1585304"/>
    <lineage>
        <taxon>Eukaryota</taxon>
        <taxon>Metazoa</taxon>
        <taxon>Ecdysozoa</taxon>
        <taxon>Arthropoda</taxon>
        <taxon>Hexapoda</taxon>
        <taxon>Insecta</taxon>
        <taxon>Pterygota</taxon>
        <taxon>Neoptera</taxon>
        <taxon>Paraneoptera</taxon>
        <taxon>Hemiptera</taxon>
        <taxon>Auchenorrhyncha</taxon>
        <taxon>Membracoidea</taxon>
        <taxon>Membracidae</taxon>
        <taxon>Stictocephala</taxon>
    </lineage>
</organism>
<keyword evidence="9 12" id="KW-0406">Ion transport</keyword>
<evidence type="ECO:0000256" key="5">
    <source>
        <dbReference type="ARBA" id="ARBA00022547"/>
    </source>
</evidence>
<reference evidence="14" key="1">
    <citation type="submission" date="2020-12" db="EMBL/GenBank/DDBJ databases">
        <title>The complete mitochondrial genome sequence of a global invasive species Stictocephala bisonia (Membracidae: smiliinae).</title>
        <authorList>
            <person name="Feng L."/>
            <person name="Yu R."/>
            <person name="Yuan X."/>
        </authorList>
    </citation>
    <scope>NUCLEOTIDE SEQUENCE</scope>
</reference>
<gene>
    <name evidence="14" type="primary">ATP8</name>
</gene>
<evidence type="ECO:0000256" key="10">
    <source>
        <dbReference type="ARBA" id="ARBA00023128"/>
    </source>
</evidence>
<comment type="subunit">
    <text evidence="3">F-type ATPases have 2 components, CF(1) - the catalytic core - and CF(0) - the membrane proton channel.</text>
</comment>
<evidence type="ECO:0000256" key="11">
    <source>
        <dbReference type="ARBA" id="ARBA00023136"/>
    </source>
</evidence>
<keyword evidence="7 12" id="KW-0375">Hydrogen ion transport</keyword>
<evidence type="ECO:0000256" key="9">
    <source>
        <dbReference type="ARBA" id="ARBA00023065"/>
    </source>
</evidence>